<dbReference type="PANTHER" id="PTHR33800">
    <property type="entry name" value="OS06G0113600 PROTEIN"/>
    <property type="match status" value="1"/>
</dbReference>
<dbReference type="InterPro" id="IPR005174">
    <property type="entry name" value="KIB1-4_b-propeller"/>
</dbReference>
<evidence type="ECO:0000313" key="4">
    <source>
        <dbReference type="Proteomes" id="UP001497457"/>
    </source>
</evidence>
<reference evidence="3" key="1">
    <citation type="submission" date="2024-10" db="EMBL/GenBank/DDBJ databases">
        <authorList>
            <person name="Ryan C."/>
        </authorList>
    </citation>
    <scope>NUCLEOTIDE SEQUENCE [LARGE SCALE GENOMIC DNA]</scope>
</reference>
<evidence type="ECO:0000259" key="2">
    <source>
        <dbReference type="Pfam" id="PF03478"/>
    </source>
</evidence>
<accession>A0ABC9D7S4</accession>
<keyword evidence="4" id="KW-1185">Reference proteome</keyword>
<dbReference type="AlphaFoldDB" id="A0ABC9D7S4"/>
<dbReference type="InterPro" id="IPR036047">
    <property type="entry name" value="F-box-like_dom_sf"/>
</dbReference>
<evidence type="ECO:0000313" key="3">
    <source>
        <dbReference type="EMBL" id="CAL5032849.1"/>
    </source>
</evidence>
<feature type="domain" description="KIB1-4 beta-propeller" evidence="2">
    <location>
        <begin position="113"/>
        <end position="351"/>
    </location>
</feature>
<dbReference type="Proteomes" id="UP001497457">
    <property type="component" value="Chromosome 31b"/>
</dbReference>
<protein>
    <recommendedName>
        <fullName evidence="2">KIB1-4 beta-propeller domain-containing protein</fullName>
    </recommendedName>
</protein>
<dbReference type="PANTHER" id="PTHR33800:SF16">
    <property type="entry name" value="F-BOX DOMAIN-CONTAINING PROTEIN"/>
    <property type="match status" value="1"/>
</dbReference>
<name>A0ABC9D7S4_9POAL</name>
<evidence type="ECO:0000256" key="1">
    <source>
        <dbReference type="SAM" id="MobiDB-lite"/>
    </source>
</evidence>
<sequence>MQSPRKICATSASTTAPAPAVHGPQGWADLPEGLLHSVVPLLSSFIELLSFASTCHSWRAAFASYPSKSTFCTLLPPLLVQPHISVCAPNLPSRSDDGHELCTCQVLDPANVKSTLRCQIPEETFEKLDFAGSSYGQLICGHGRNCLVVDVFTGAKVLPPQLPFGDNTYFYSGMLSAPLASPNSHLLVCTVSKQDGQCFLLDWLIGSDCWSKLQLNNSLIEQIVEFNGQFIAIDYHNKLHNLSLAPQLGLQEIETVWWDGKDECPCLRPWIVVCGDMLLMVHNYVICKSNGVYVKFTVCRLDMSTVPAAWVEVKKLENYSLFIGSAVRSSAFSCASLGRWSGRSNCMYYGDYDPPLVLHGIVEDADAVRDPDYGLDDLVFCSPPFKGEWNIRVQPFWVYPSMLYR</sequence>
<proteinExistence type="predicted"/>
<feature type="region of interest" description="Disordered" evidence="1">
    <location>
        <begin position="1"/>
        <end position="21"/>
    </location>
</feature>
<dbReference type="Pfam" id="PF03478">
    <property type="entry name" value="Beta-prop_KIB1-4"/>
    <property type="match status" value="1"/>
</dbReference>
<organism evidence="3 4">
    <name type="scientific">Urochloa decumbens</name>
    <dbReference type="NCBI Taxonomy" id="240449"/>
    <lineage>
        <taxon>Eukaryota</taxon>
        <taxon>Viridiplantae</taxon>
        <taxon>Streptophyta</taxon>
        <taxon>Embryophyta</taxon>
        <taxon>Tracheophyta</taxon>
        <taxon>Spermatophyta</taxon>
        <taxon>Magnoliopsida</taxon>
        <taxon>Liliopsida</taxon>
        <taxon>Poales</taxon>
        <taxon>Poaceae</taxon>
        <taxon>PACMAD clade</taxon>
        <taxon>Panicoideae</taxon>
        <taxon>Panicodae</taxon>
        <taxon>Paniceae</taxon>
        <taxon>Melinidinae</taxon>
        <taxon>Urochloa</taxon>
    </lineage>
</organism>
<dbReference type="EMBL" id="OZ075141">
    <property type="protein sequence ID" value="CAL5032849.1"/>
    <property type="molecule type" value="Genomic_DNA"/>
</dbReference>
<gene>
    <name evidence="3" type="ORF">URODEC1_LOCUS82450</name>
</gene>
<dbReference type="SUPFAM" id="SSF81383">
    <property type="entry name" value="F-box domain"/>
    <property type="match status" value="1"/>
</dbReference>
<feature type="compositionally biased region" description="Low complexity" evidence="1">
    <location>
        <begin position="9"/>
        <end position="20"/>
    </location>
</feature>